<dbReference type="AlphaFoldDB" id="A0A4Z0D2C1"/>
<dbReference type="SUPFAM" id="SSF50341">
    <property type="entry name" value="CheW-like"/>
    <property type="match status" value="1"/>
</dbReference>
<dbReference type="PANTHER" id="PTHR22617:SF23">
    <property type="entry name" value="CHEMOTAXIS PROTEIN CHEW"/>
    <property type="match status" value="1"/>
</dbReference>
<feature type="domain" description="CheW-like" evidence="1">
    <location>
        <begin position="1"/>
        <end position="135"/>
    </location>
</feature>
<evidence type="ECO:0000313" key="3">
    <source>
        <dbReference type="Proteomes" id="UP000298381"/>
    </source>
</evidence>
<dbReference type="GO" id="GO:0006935">
    <property type="term" value="P:chemotaxis"/>
    <property type="evidence" value="ECO:0007669"/>
    <property type="project" value="InterPro"/>
</dbReference>
<dbReference type="SMART" id="SM00260">
    <property type="entry name" value="CheW"/>
    <property type="match status" value="1"/>
</dbReference>
<dbReference type="Proteomes" id="UP000298381">
    <property type="component" value="Unassembled WGS sequence"/>
</dbReference>
<dbReference type="InterPro" id="IPR039315">
    <property type="entry name" value="CheW"/>
</dbReference>
<dbReference type="Gene3D" id="2.30.30.40">
    <property type="entry name" value="SH3 Domains"/>
    <property type="match status" value="1"/>
</dbReference>
<dbReference type="Pfam" id="PF01584">
    <property type="entry name" value="CheW"/>
    <property type="match status" value="1"/>
</dbReference>
<dbReference type="InterPro" id="IPR002545">
    <property type="entry name" value="CheW-lke_dom"/>
</dbReference>
<keyword evidence="3" id="KW-1185">Reference proteome</keyword>
<reference evidence="2 3" key="1">
    <citation type="submission" date="2019-03" db="EMBL/GenBank/DDBJ databases">
        <title>Draft genome sequence data and analysis of a Fermenting Bacterium, Soehngenia longevitae strain 1933PT, isolated from petroleum reservoir in Azerbaijan.</title>
        <authorList>
            <person name="Grouzdev D.S."/>
            <person name="Bidzhieva S.K."/>
            <person name="Sokolova D.S."/>
            <person name="Tourova T.P."/>
            <person name="Poltaraus A.B."/>
            <person name="Nazina T.N."/>
        </authorList>
    </citation>
    <scope>NUCLEOTIDE SEQUENCE [LARGE SCALE GENOMIC DNA]</scope>
    <source>
        <strain evidence="2 3">1933P</strain>
    </source>
</reference>
<name>A0A4Z0D2C1_9FIRM</name>
<dbReference type="GO" id="GO:0005829">
    <property type="term" value="C:cytosol"/>
    <property type="evidence" value="ECO:0007669"/>
    <property type="project" value="TreeGrafter"/>
</dbReference>
<sequence length="137" mass="15373">MVQVIVFSLNNKLFAIPTNKVSEITKSVASIKVPNAPYWVEGLINLRGNVVTLLNLSKILSIDDGLCYNSIIILNYEDDLLGLLVDNVEQVLDIKEERIQILKKEDNQNIMGIIDIDNNIINVLDIEKLIGQIENKA</sequence>
<organism evidence="2 3">
    <name type="scientific">Soehngenia longivitae</name>
    <dbReference type="NCBI Taxonomy" id="2562294"/>
    <lineage>
        <taxon>Bacteria</taxon>
        <taxon>Bacillati</taxon>
        <taxon>Bacillota</taxon>
        <taxon>Tissierellia</taxon>
        <taxon>Tissierellales</taxon>
        <taxon>Tissierellaceae</taxon>
        <taxon>Soehngenia</taxon>
    </lineage>
</organism>
<dbReference type="PROSITE" id="PS50851">
    <property type="entry name" value="CHEW"/>
    <property type="match status" value="1"/>
</dbReference>
<dbReference type="PANTHER" id="PTHR22617">
    <property type="entry name" value="CHEMOTAXIS SENSOR HISTIDINE KINASE-RELATED"/>
    <property type="match status" value="1"/>
</dbReference>
<evidence type="ECO:0000259" key="1">
    <source>
        <dbReference type="PROSITE" id="PS50851"/>
    </source>
</evidence>
<dbReference type="Gene3D" id="2.40.50.180">
    <property type="entry name" value="CheA-289, Domain 4"/>
    <property type="match status" value="1"/>
</dbReference>
<protein>
    <submittedName>
        <fullName evidence="2">Purine-binding chemotaxis protein CheW</fullName>
    </submittedName>
</protein>
<proteinExistence type="predicted"/>
<gene>
    <name evidence="2" type="ORF">E4100_06460</name>
</gene>
<dbReference type="InterPro" id="IPR036061">
    <property type="entry name" value="CheW-like_dom_sf"/>
</dbReference>
<dbReference type="OrthoDB" id="9794382at2"/>
<comment type="caution">
    <text evidence="2">The sequence shown here is derived from an EMBL/GenBank/DDBJ whole genome shotgun (WGS) entry which is preliminary data.</text>
</comment>
<evidence type="ECO:0000313" key="2">
    <source>
        <dbReference type="EMBL" id="TFZ39900.1"/>
    </source>
</evidence>
<dbReference type="EMBL" id="SRIB01000008">
    <property type="protein sequence ID" value="TFZ39900.1"/>
    <property type="molecule type" value="Genomic_DNA"/>
</dbReference>
<accession>A0A4Z0D2C1</accession>
<dbReference type="GO" id="GO:0007165">
    <property type="term" value="P:signal transduction"/>
    <property type="evidence" value="ECO:0007669"/>
    <property type="project" value="InterPro"/>
</dbReference>